<dbReference type="Pfam" id="PF24576">
    <property type="entry name" value="IR75A_N"/>
    <property type="match status" value="1"/>
</dbReference>
<gene>
    <name evidence="12" type="ORF">ILUMI_21687</name>
</gene>
<keyword evidence="4 9" id="KW-0812">Transmembrane</keyword>
<evidence type="ECO:0000256" key="5">
    <source>
        <dbReference type="ARBA" id="ARBA00022989"/>
    </source>
</evidence>
<evidence type="ECO:0000313" key="13">
    <source>
        <dbReference type="Proteomes" id="UP000801492"/>
    </source>
</evidence>
<dbReference type="AlphaFoldDB" id="A0A8K0G3B9"/>
<evidence type="ECO:0000256" key="2">
    <source>
        <dbReference type="ARBA" id="ARBA00008685"/>
    </source>
</evidence>
<feature type="transmembrane region" description="Helical" evidence="9">
    <location>
        <begin position="301"/>
        <end position="327"/>
    </location>
</feature>
<organism evidence="12 13">
    <name type="scientific">Ignelater luminosus</name>
    <name type="common">Cucubano</name>
    <name type="synonym">Pyrophorus luminosus</name>
    <dbReference type="NCBI Taxonomy" id="2038154"/>
    <lineage>
        <taxon>Eukaryota</taxon>
        <taxon>Metazoa</taxon>
        <taxon>Ecdysozoa</taxon>
        <taxon>Arthropoda</taxon>
        <taxon>Hexapoda</taxon>
        <taxon>Insecta</taxon>
        <taxon>Pterygota</taxon>
        <taxon>Neoptera</taxon>
        <taxon>Endopterygota</taxon>
        <taxon>Coleoptera</taxon>
        <taxon>Polyphaga</taxon>
        <taxon>Elateriformia</taxon>
        <taxon>Elateroidea</taxon>
        <taxon>Elateridae</taxon>
        <taxon>Agrypninae</taxon>
        <taxon>Pyrophorini</taxon>
        <taxon>Ignelater</taxon>
    </lineage>
</organism>
<evidence type="ECO:0000259" key="10">
    <source>
        <dbReference type="Pfam" id="PF00060"/>
    </source>
</evidence>
<feature type="domain" description="Ionotropic receptor 75a N-terminal" evidence="11">
    <location>
        <begin position="4"/>
        <end position="109"/>
    </location>
</feature>
<feature type="transmembrane region" description="Helical" evidence="9">
    <location>
        <begin position="229"/>
        <end position="252"/>
    </location>
</feature>
<evidence type="ECO:0000256" key="1">
    <source>
        <dbReference type="ARBA" id="ARBA00004651"/>
    </source>
</evidence>
<feature type="domain" description="Ionotropic glutamate receptor C-terminal" evidence="10">
    <location>
        <begin position="236"/>
        <end position="342"/>
    </location>
</feature>
<dbReference type="SUPFAM" id="SSF53850">
    <property type="entry name" value="Periplasmic binding protein-like II"/>
    <property type="match status" value="1"/>
</dbReference>
<keyword evidence="6 9" id="KW-0472">Membrane</keyword>
<comment type="similarity">
    <text evidence="2">Belongs to the glutamate-gated ion channel (TC 1.A.10.1) family.</text>
</comment>
<dbReference type="OrthoDB" id="413361at2759"/>
<keyword evidence="3" id="KW-1003">Cell membrane</keyword>
<evidence type="ECO:0000256" key="8">
    <source>
        <dbReference type="ARBA" id="ARBA00023180"/>
    </source>
</evidence>
<keyword evidence="8" id="KW-0325">Glycoprotein</keyword>
<dbReference type="InterPro" id="IPR057074">
    <property type="entry name" value="IR75A_N"/>
</dbReference>
<dbReference type="Pfam" id="PF00060">
    <property type="entry name" value="Lig_chan"/>
    <property type="match status" value="1"/>
</dbReference>
<dbReference type="GO" id="GO:0005886">
    <property type="term" value="C:plasma membrane"/>
    <property type="evidence" value="ECO:0007669"/>
    <property type="project" value="UniProtKB-SubCell"/>
</dbReference>
<dbReference type="Gene3D" id="3.40.190.10">
    <property type="entry name" value="Periplasmic binding protein-like II"/>
    <property type="match status" value="1"/>
</dbReference>
<keyword evidence="5 9" id="KW-1133">Transmembrane helix</keyword>
<dbReference type="PANTHER" id="PTHR42643">
    <property type="entry name" value="IONOTROPIC RECEPTOR 20A-RELATED"/>
    <property type="match status" value="1"/>
</dbReference>
<dbReference type="InterPro" id="IPR052192">
    <property type="entry name" value="Insect_Ionotropic_Sensory_Rcpt"/>
</dbReference>
<feature type="transmembrane region" description="Helical" evidence="9">
    <location>
        <begin position="492"/>
        <end position="515"/>
    </location>
</feature>
<dbReference type="Gene3D" id="1.10.287.70">
    <property type="match status" value="1"/>
</dbReference>
<comment type="subcellular location">
    <subcellularLocation>
        <location evidence="1">Cell membrane</location>
        <topology evidence="1">Multi-pass membrane protein</topology>
    </subcellularLocation>
</comment>
<reference evidence="12" key="1">
    <citation type="submission" date="2019-08" db="EMBL/GenBank/DDBJ databases">
        <title>The genome of the North American firefly Photinus pyralis.</title>
        <authorList>
            <consortium name="Photinus pyralis genome working group"/>
            <person name="Fallon T.R."/>
            <person name="Sander Lower S.E."/>
            <person name="Weng J.-K."/>
        </authorList>
    </citation>
    <scope>NUCLEOTIDE SEQUENCE</scope>
    <source>
        <strain evidence="12">TRF0915ILg1</strain>
        <tissue evidence="12">Whole body</tissue>
    </source>
</reference>
<dbReference type="Proteomes" id="UP000801492">
    <property type="component" value="Unassembled WGS sequence"/>
</dbReference>
<evidence type="ECO:0000256" key="3">
    <source>
        <dbReference type="ARBA" id="ARBA00022475"/>
    </source>
</evidence>
<sequence length="541" mass="62344">MIADNCANQQFFYATYHWLAFGSTVDVIEKFRNVSLAINTDLNVAVPNNENANVKNWTIYDVYNPSYNHGGNLKILDIGYYNEQEGYHVVLKDTKYYRRRNMTGTLFRSAVVIPENITISLDEYLASEKEHFNNSSPRFQSITIRNCQDFFNFKMNVTIVHSWGYEQSDGEVDGLVKELKYKKVDFGLAPLLFQLYRLKVIDFGYGNWIYKSVFIFRHPKSTATSYELYLRPLVTSVWISTLATTLLMTIILRLTVTKENKVLDTTTSGGENSWSFLLLYGIGEICQQGFSYVPVLPSGRIVIFIVLLFSFLIYQFYTASVVSFLLMEPPRTIVTLLDLLKSPLEAGCEDLLIHKDYIAKTKDPVAIKLYNTKIKHSYNKSDFLTPDEGLRKVEAGGYAFHTQTSSAYPIIGRTFEEKSICELAEVEMYPTQPMYLGVQKRSPFRDMFNYCLIHQREVGIIDRLRKYWDAPKPVCLDATNYFEITVGLDESYWALLLLGFGIITSLVIFGIEHIWVRNKNAIKYMGCRKRKLRALAPFVDK</sequence>
<accession>A0A8K0G3B9</accession>
<dbReference type="GO" id="GO:0050906">
    <property type="term" value="P:detection of stimulus involved in sensory perception"/>
    <property type="evidence" value="ECO:0007669"/>
    <property type="project" value="UniProtKB-ARBA"/>
</dbReference>
<dbReference type="EMBL" id="VTPC01090163">
    <property type="protein sequence ID" value="KAF2884491.1"/>
    <property type="molecule type" value="Genomic_DNA"/>
</dbReference>
<protein>
    <submittedName>
        <fullName evidence="12">Uncharacterized protein</fullName>
    </submittedName>
</protein>
<evidence type="ECO:0000256" key="9">
    <source>
        <dbReference type="SAM" id="Phobius"/>
    </source>
</evidence>
<name>A0A8K0G3B9_IGNLU</name>
<comment type="caution">
    <text evidence="12">The sequence shown here is derived from an EMBL/GenBank/DDBJ whole genome shotgun (WGS) entry which is preliminary data.</text>
</comment>
<keyword evidence="13" id="KW-1185">Reference proteome</keyword>
<dbReference type="InterPro" id="IPR001320">
    <property type="entry name" value="Iontro_rcpt_C"/>
</dbReference>
<evidence type="ECO:0000256" key="7">
    <source>
        <dbReference type="ARBA" id="ARBA00023170"/>
    </source>
</evidence>
<dbReference type="PANTHER" id="PTHR42643:SF33">
    <property type="entry name" value="GLUTAMATE RECEPTOR 2-LIKE PROTEIN"/>
    <property type="match status" value="1"/>
</dbReference>
<evidence type="ECO:0000256" key="4">
    <source>
        <dbReference type="ARBA" id="ARBA00022692"/>
    </source>
</evidence>
<dbReference type="GO" id="GO:0015276">
    <property type="term" value="F:ligand-gated monoatomic ion channel activity"/>
    <property type="evidence" value="ECO:0007669"/>
    <property type="project" value="InterPro"/>
</dbReference>
<evidence type="ECO:0000256" key="6">
    <source>
        <dbReference type="ARBA" id="ARBA00023136"/>
    </source>
</evidence>
<keyword evidence="7" id="KW-0675">Receptor</keyword>
<evidence type="ECO:0000259" key="11">
    <source>
        <dbReference type="Pfam" id="PF24576"/>
    </source>
</evidence>
<proteinExistence type="inferred from homology"/>
<evidence type="ECO:0000313" key="12">
    <source>
        <dbReference type="EMBL" id="KAF2884491.1"/>
    </source>
</evidence>